<dbReference type="InterPro" id="IPR045851">
    <property type="entry name" value="AMP-bd_C_sf"/>
</dbReference>
<dbReference type="Gene3D" id="3.30.300.30">
    <property type="match status" value="1"/>
</dbReference>
<organism evidence="7 8">
    <name type="scientific">Rhodoferax koreensis</name>
    <dbReference type="NCBI Taxonomy" id="1842727"/>
    <lineage>
        <taxon>Bacteria</taxon>
        <taxon>Pseudomonadati</taxon>
        <taxon>Pseudomonadota</taxon>
        <taxon>Betaproteobacteria</taxon>
        <taxon>Burkholderiales</taxon>
        <taxon>Comamonadaceae</taxon>
        <taxon>Rhodoferax</taxon>
    </lineage>
</organism>
<dbReference type="AlphaFoldDB" id="A0A1P8K4X8"/>
<keyword evidence="3" id="KW-0276">Fatty acid metabolism</keyword>
<dbReference type="NCBIfam" id="NF004837">
    <property type="entry name" value="PRK06187.1"/>
    <property type="match status" value="1"/>
</dbReference>
<evidence type="ECO:0000259" key="5">
    <source>
        <dbReference type="Pfam" id="PF00501"/>
    </source>
</evidence>
<dbReference type="OrthoDB" id="9766486at2"/>
<dbReference type="GO" id="GO:0016874">
    <property type="term" value="F:ligase activity"/>
    <property type="evidence" value="ECO:0007669"/>
    <property type="project" value="UniProtKB-KW"/>
</dbReference>
<evidence type="ECO:0000256" key="2">
    <source>
        <dbReference type="ARBA" id="ARBA00022598"/>
    </source>
</evidence>
<dbReference type="PANTHER" id="PTHR43859:SF4">
    <property type="entry name" value="BUTANOATE--COA LIGASE AAE1-RELATED"/>
    <property type="match status" value="1"/>
</dbReference>
<accession>A0A1P8K4X8</accession>
<dbReference type="Proteomes" id="UP000186609">
    <property type="component" value="Chromosome"/>
</dbReference>
<keyword evidence="8" id="KW-1185">Reference proteome</keyword>
<dbReference type="STRING" id="1842727.RD110_26240"/>
<evidence type="ECO:0000256" key="1">
    <source>
        <dbReference type="ARBA" id="ARBA00006432"/>
    </source>
</evidence>
<feature type="domain" description="AMP-binding enzyme C-terminal" evidence="6">
    <location>
        <begin position="473"/>
        <end position="547"/>
    </location>
</feature>
<dbReference type="InterPro" id="IPR000873">
    <property type="entry name" value="AMP-dep_synth/lig_dom"/>
</dbReference>
<evidence type="ECO:0000313" key="7">
    <source>
        <dbReference type="EMBL" id="APW40981.1"/>
    </source>
</evidence>
<name>A0A1P8K4X8_9BURK</name>
<gene>
    <name evidence="7" type="ORF">RD110_26240</name>
</gene>
<dbReference type="InterPro" id="IPR025110">
    <property type="entry name" value="AMP-bd_C"/>
</dbReference>
<dbReference type="GO" id="GO:0006631">
    <property type="term" value="P:fatty acid metabolic process"/>
    <property type="evidence" value="ECO:0007669"/>
    <property type="project" value="UniProtKB-KW"/>
</dbReference>
<dbReference type="Pfam" id="PF13193">
    <property type="entry name" value="AMP-binding_C"/>
    <property type="match status" value="1"/>
</dbReference>
<dbReference type="SUPFAM" id="SSF56801">
    <property type="entry name" value="Acetyl-CoA synthetase-like"/>
    <property type="match status" value="1"/>
</dbReference>
<evidence type="ECO:0000256" key="4">
    <source>
        <dbReference type="ARBA" id="ARBA00023098"/>
    </source>
</evidence>
<dbReference type="PANTHER" id="PTHR43859">
    <property type="entry name" value="ACYL-ACTIVATING ENZYME"/>
    <property type="match status" value="1"/>
</dbReference>
<keyword evidence="2" id="KW-0436">Ligase</keyword>
<dbReference type="InterPro" id="IPR042099">
    <property type="entry name" value="ANL_N_sf"/>
</dbReference>
<dbReference type="Gene3D" id="3.40.50.12780">
    <property type="entry name" value="N-terminal domain of ligase-like"/>
    <property type="match status" value="1"/>
</dbReference>
<evidence type="ECO:0000259" key="6">
    <source>
        <dbReference type="Pfam" id="PF13193"/>
    </source>
</evidence>
<protein>
    <submittedName>
        <fullName evidence="7">AMP-dependent synthetase</fullName>
    </submittedName>
</protein>
<proteinExistence type="inferred from homology"/>
<keyword evidence="4" id="KW-0443">Lipid metabolism</keyword>
<reference evidence="7 8" key="1">
    <citation type="submission" date="2017-01" db="EMBL/GenBank/DDBJ databases">
        <authorList>
            <person name="Mah S.A."/>
            <person name="Swanson W.J."/>
            <person name="Moy G.W."/>
            <person name="Vacquier V.D."/>
        </authorList>
    </citation>
    <scope>NUCLEOTIDE SEQUENCE [LARGE SCALE GENOMIC DNA]</scope>
    <source>
        <strain evidence="7 8">DCY110</strain>
    </source>
</reference>
<dbReference type="KEGG" id="rhy:RD110_26240"/>
<comment type="similarity">
    <text evidence="1">Belongs to the ATP-dependent AMP-binding enzyme family.</text>
</comment>
<dbReference type="Pfam" id="PF00501">
    <property type="entry name" value="AMP-binding"/>
    <property type="match status" value="1"/>
</dbReference>
<evidence type="ECO:0000313" key="8">
    <source>
        <dbReference type="Proteomes" id="UP000186609"/>
    </source>
</evidence>
<evidence type="ECO:0000256" key="3">
    <source>
        <dbReference type="ARBA" id="ARBA00022832"/>
    </source>
</evidence>
<sequence length="567" mass="62313">MTTLTTLTTTSHRDGIVRGCPSTMGHDYQLNTTTLIRHAARTHPEQEIVARRADGGWDRYTYRDCYQRVCRAANALRGLGIGPGDRVGVLDWNSRRHFELYYAIPGLAAVLLQMNLRLGVEDLGYVVTHSQAALIFVDESLLPVAESIAPHVPGVKGWVVMTDKPLSEIRTSLAPLHHHEDLLAAAEPAIDWPMVDEHAAYSACYTTGTTGRPKGVYYSHRAIYLHSMSVAANMGMTLDDCTMLLTPMFHGQCWGLPQAATMMANKIVLPGCYSVEDMRPLADAIMAEGVTITNGAPAIFQPMLQYIETLPVKPDFRRLRMMSGATEPPLPMMIGFHETTGAEVVHGYGATETTPLVALNRLKPTLKQRLCAEAAWDLKRKQGLPVCGVDILLLGADDQALPHDGQAVGEICLRGPWISTSYHDMPDAADRFFNGYWRSGDVGTIDTDGYVKVTDRLKDVIKSGGEWISSIDMENALLGHPAVRDAAVVGIPHPRWQERPLALVVLKPDRQATLQQLHAHLSKTFAKWQLPDRILFVDAIPKTGVGKLDKKVIRAAHANLYAGESPG</sequence>
<feature type="domain" description="AMP-dependent synthetase/ligase" evidence="5">
    <location>
        <begin position="37"/>
        <end position="422"/>
    </location>
</feature>
<dbReference type="EMBL" id="CP019236">
    <property type="protein sequence ID" value="APW40981.1"/>
    <property type="molecule type" value="Genomic_DNA"/>
</dbReference>
<dbReference type="FunFam" id="3.30.300.30:FF:000008">
    <property type="entry name" value="2,3-dihydroxybenzoate-AMP ligase"/>
    <property type="match status" value="1"/>
</dbReference>